<dbReference type="EC" id="3.5.2.17" evidence="7"/>
<comment type="catalytic activity">
    <reaction evidence="1 7">
        <text>5-hydroxyisourate + H2O = 5-hydroxy-2-oxo-4-ureido-2,5-dihydro-1H-imidazole-5-carboxylate + H(+)</text>
        <dbReference type="Rhea" id="RHEA:23736"/>
        <dbReference type="ChEBI" id="CHEBI:15377"/>
        <dbReference type="ChEBI" id="CHEBI:15378"/>
        <dbReference type="ChEBI" id="CHEBI:18072"/>
        <dbReference type="ChEBI" id="CHEBI:58639"/>
        <dbReference type="EC" id="3.5.2.17"/>
    </reaction>
</comment>
<reference evidence="9" key="1">
    <citation type="submission" date="2016-08" db="EMBL/GenBank/DDBJ databases">
        <title>Complete Genome Seqeunce of Paenibacillus sp. BIHB 4019 from tea rhizoplane.</title>
        <authorList>
            <person name="Thakur R."/>
            <person name="Swarnkar M.K."/>
            <person name="Gulati A."/>
        </authorList>
    </citation>
    <scope>NUCLEOTIDE SEQUENCE [LARGE SCALE GENOMIC DNA]</scope>
    <source>
        <strain evidence="9">BIHB4019</strain>
    </source>
</reference>
<sequence>MSGKITTHVLDISTGKAAAGMGLELWQLSEETGERLLLQAASTNADGRLDAPMLAGERMQPGVYELVFNAGSFLSRDNGAARESSIEFIFQQIPIRFRVKDAQAHYHIPLLVAPGGYSTYRGT</sequence>
<keyword evidence="5 7" id="KW-0659">Purine metabolism</keyword>
<dbReference type="InterPro" id="IPR023416">
    <property type="entry name" value="Transthyretin/HIU_hydrolase_d"/>
</dbReference>
<name>A0A1B2DPA4_9BACL</name>
<keyword evidence="6 7" id="KW-0378">Hydrolase</keyword>
<evidence type="ECO:0000313" key="9">
    <source>
        <dbReference type="EMBL" id="ANY69546.1"/>
    </source>
</evidence>
<dbReference type="GO" id="GO:0006144">
    <property type="term" value="P:purine nucleobase metabolic process"/>
    <property type="evidence" value="ECO:0007669"/>
    <property type="project" value="UniProtKB-KW"/>
</dbReference>
<evidence type="ECO:0000256" key="5">
    <source>
        <dbReference type="ARBA" id="ARBA00022631"/>
    </source>
</evidence>
<dbReference type="NCBIfam" id="TIGR02962">
    <property type="entry name" value="hdxy_isourate"/>
    <property type="match status" value="1"/>
</dbReference>
<comment type="function">
    <text evidence="2">Catalyzes the hydrolysis of 5-hydroxyisourate (HIU) to 2-oxo-4-hydroxy-4-carboxy-5-ureidoimidazoline (OHCU).</text>
</comment>
<dbReference type="EMBL" id="CP016808">
    <property type="protein sequence ID" value="ANY69546.1"/>
    <property type="molecule type" value="Genomic_DNA"/>
</dbReference>
<dbReference type="PANTHER" id="PTHR10395">
    <property type="entry name" value="URICASE AND TRANSTHYRETIN-RELATED"/>
    <property type="match status" value="1"/>
</dbReference>
<dbReference type="PANTHER" id="PTHR10395:SF7">
    <property type="entry name" value="5-HYDROXYISOURATE HYDROLASE"/>
    <property type="match status" value="1"/>
</dbReference>
<protein>
    <recommendedName>
        <fullName evidence="7">5-hydroxyisourate hydrolase</fullName>
        <shortName evidence="7">HIU hydrolase</shortName>
        <shortName evidence="7">HIUHase</shortName>
        <ecNumber evidence="7">3.5.2.17</ecNumber>
    </recommendedName>
</protein>
<dbReference type="Pfam" id="PF00576">
    <property type="entry name" value="Transthyretin"/>
    <property type="match status" value="1"/>
</dbReference>
<dbReference type="InterPro" id="IPR023419">
    <property type="entry name" value="Transthyretin_CS"/>
</dbReference>
<evidence type="ECO:0000256" key="3">
    <source>
        <dbReference type="ARBA" id="ARBA00009850"/>
    </source>
</evidence>
<comment type="subunit">
    <text evidence="4 7">Homotetramer.</text>
</comment>
<gene>
    <name evidence="9" type="ORF">BBD42_25945</name>
</gene>
<feature type="domain" description="Transthyretin/hydroxyisourate hydrolase" evidence="8">
    <location>
        <begin position="5"/>
        <end position="122"/>
    </location>
</feature>
<organism evidence="9">
    <name type="scientific">Paenibacillus sp. BIHB 4019</name>
    <dbReference type="NCBI Taxonomy" id="1870819"/>
    <lineage>
        <taxon>Bacteria</taxon>
        <taxon>Bacillati</taxon>
        <taxon>Bacillota</taxon>
        <taxon>Bacilli</taxon>
        <taxon>Bacillales</taxon>
        <taxon>Paenibacillaceae</taxon>
        <taxon>Paenibacillus</taxon>
    </lineage>
</organism>
<evidence type="ECO:0000259" key="8">
    <source>
        <dbReference type="Pfam" id="PF00576"/>
    </source>
</evidence>
<dbReference type="InterPro" id="IPR014306">
    <property type="entry name" value="Hydroxyisourate_hydrolase"/>
</dbReference>
<evidence type="ECO:0000256" key="2">
    <source>
        <dbReference type="ARBA" id="ARBA00002704"/>
    </source>
</evidence>
<dbReference type="GO" id="GO:0033971">
    <property type="term" value="F:hydroxyisourate hydrolase activity"/>
    <property type="evidence" value="ECO:0007669"/>
    <property type="project" value="UniProtKB-EC"/>
</dbReference>
<evidence type="ECO:0000256" key="1">
    <source>
        <dbReference type="ARBA" id="ARBA00001043"/>
    </source>
</evidence>
<dbReference type="AlphaFoldDB" id="A0A1B2DPA4"/>
<dbReference type="PROSITE" id="PS00769">
    <property type="entry name" value="TRANSTHYRETIN_2"/>
    <property type="match status" value="1"/>
</dbReference>
<comment type="similarity">
    <text evidence="3 7">Belongs to the transthyretin family. 5-hydroxyisourate hydrolase subfamily.</text>
</comment>
<dbReference type="CDD" id="cd05822">
    <property type="entry name" value="TLP_HIUase"/>
    <property type="match status" value="1"/>
</dbReference>
<dbReference type="InterPro" id="IPR036817">
    <property type="entry name" value="Transthyretin/HIU_hydrolase_sf"/>
</dbReference>
<proteinExistence type="inferred from homology"/>
<accession>A0A1B2DPA4</accession>
<dbReference type="Gene3D" id="2.60.40.180">
    <property type="entry name" value="Transthyretin/hydroxyisourate hydrolase domain"/>
    <property type="match status" value="1"/>
</dbReference>
<evidence type="ECO:0000256" key="7">
    <source>
        <dbReference type="RuleBase" id="RU361270"/>
    </source>
</evidence>
<dbReference type="RefSeq" id="WP_099520576.1">
    <property type="nucleotide sequence ID" value="NZ_CP016808.1"/>
</dbReference>
<evidence type="ECO:0000256" key="6">
    <source>
        <dbReference type="ARBA" id="ARBA00022801"/>
    </source>
</evidence>
<dbReference type="SUPFAM" id="SSF49472">
    <property type="entry name" value="Transthyretin (synonym: prealbumin)"/>
    <property type="match status" value="1"/>
</dbReference>
<evidence type="ECO:0000256" key="4">
    <source>
        <dbReference type="ARBA" id="ARBA00011881"/>
    </source>
</evidence>